<name>A0A6J4VMW9_9BACT</name>
<protein>
    <submittedName>
        <fullName evidence="2">Adenylate kinase</fullName>
        <ecNumber evidence="2">2.7.4.3</ecNumber>
    </submittedName>
</protein>
<evidence type="ECO:0000313" key="2">
    <source>
        <dbReference type="EMBL" id="CAA9582569.1"/>
    </source>
</evidence>
<gene>
    <name evidence="2" type="ORF">AVDCRST_MAG88-3529</name>
</gene>
<feature type="region of interest" description="Disordered" evidence="1">
    <location>
        <begin position="1"/>
        <end position="33"/>
    </location>
</feature>
<sequence>AEDRDRRAARRREGNAGQGRGHALRGAGRLDLR</sequence>
<evidence type="ECO:0000256" key="1">
    <source>
        <dbReference type="SAM" id="MobiDB-lite"/>
    </source>
</evidence>
<proteinExistence type="predicted"/>
<dbReference type="GO" id="GO:0004017">
    <property type="term" value="F:AMP kinase activity"/>
    <property type="evidence" value="ECO:0007669"/>
    <property type="project" value="UniProtKB-EC"/>
</dbReference>
<dbReference type="AlphaFoldDB" id="A0A6J4VMW9"/>
<reference evidence="2" key="1">
    <citation type="submission" date="2020-02" db="EMBL/GenBank/DDBJ databases">
        <authorList>
            <person name="Meier V. D."/>
        </authorList>
    </citation>
    <scope>NUCLEOTIDE SEQUENCE</scope>
    <source>
        <strain evidence="2">AVDCRST_MAG88</strain>
    </source>
</reference>
<organism evidence="2">
    <name type="scientific">uncultured Thermomicrobiales bacterium</name>
    <dbReference type="NCBI Taxonomy" id="1645740"/>
    <lineage>
        <taxon>Bacteria</taxon>
        <taxon>Pseudomonadati</taxon>
        <taxon>Thermomicrobiota</taxon>
        <taxon>Thermomicrobia</taxon>
        <taxon>Thermomicrobiales</taxon>
        <taxon>environmental samples</taxon>
    </lineage>
</organism>
<keyword evidence="2" id="KW-0808">Transferase</keyword>
<keyword evidence="2" id="KW-0418">Kinase</keyword>
<feature type="non-terminal residue" evidence="2">
    <location>
        <position position="33"/>
    </location>
</feature>
<dbReference type="EMBL" id="CADCWM010000852">
    <property type="protein sequence ID" value="CAA9582569.1"/>
    <property type="molecule type" value="Genomic_DNA"/>
</dbReference>
<feature type="non-terminal residue" evidence="2">
    <location>
        <position position="1"/>
    </location>
</feature>
<accession>A0A6J4VMW9</accession>
<dbReference type="EC" id="2.7.4.3" evidence="2"/>
<feature type="compositionally biased region" description="Basic and acidic residues" evidence="1">
    <location>
        <begin position="1"/>
        <end position="14"/>
    </location>
</feature>